<sequence length="189" mass="20199">MLNQVRERIDPWITRLGLSASNLGISANIWTYIGLVLALLSALAYSGIFFGGALLGGVLLLLSGFTDVVDGAVARVRGTVSKKGGFLDSILDRMGEVFIFAGILVGGYVDPIIVMLAISFSILVSYVRAKAELHDIKIRGIGVGERAERILVIAILSIVGVVWLGVVLVLILAIVTFVQRITYITGKLT</sequence>
<gene>
    <name evidence="4" type="primary">PGS1</name>
    <name evidence="4" type="synonym">pgsA</name>
</gene>
<dbReference type="InterPro" id="IPR043130">
    <property type="entry name" value="CDP-OH_PTrfase_TM_dom"/>
</dbReference>
<feature type="transmembrane region" description="Helical" evidence="3">
    <location>
        <begin position="12"/>
        <end position="33"/>
    </location>
</feature>
<dbReference type="PROSITE" id="PS00379">
    <property type="entry name" value="CDP_ALCOHOL_P_TRANSF"/>
    <property type="match status" value="1"/>
</dbReference>
<dbReference type="EC" id="2.7.8.5" evidence="4"/>
<comment type="similarity">
    <text evidence="2">Belongs to the CDP-alcohol phosphatidyltransferase class-I family.</text>
</comment>
<dbReference type="EMBL" id="KF901052">
    <property type="protein sequence ID" value="AIF16333.1"/>
    <property type="molecule type" value="Genomic_DNA"/>
</dbReference>
<name>A0A075HR08_9ARCH</name>
<proteinExistence type="inferred from homology"/>
<keyword evidence="3" id="KW-1133">Transmembrane helix</keyword>
<evidence type="ECO:0000256" key="2">
    <source>
        <dbReference type="RuleBase" id="RU003750"/>
    </source>
</evidence>
<dbReference type="Pfam" id="PF01066">
    <property type="entry name" value="CDP-OH_P_transf"/>
    <property type="match status" value="1"/>
</dbReference>
<dbReference type="InterPro" id="IPR048254">
    <property type="entry name" value="CDP_ALCOHOL_P_TRANSF_CS"/>
</dbReference>
<evidence type="ECO:0000313" key="4">
    <source>
        <dbReference type="EMBL" id="AIF16333.1"/>
    </source>
</evidence>
<dbReference type="GO" id="GO:0008654">
    <property type="term" value="P:phospholipid biosynthetic process"/>
    <property type="evidence" value="ECO:0007669"/>
    <property type="project" value="InterPro"/>
</dbReference>
<dbReference type="AlphaFoldDB" id="A0A075HR08"/>
<dbReference type="GO" id="GO:0016020">
    <property type="term" value="C:membrane"/>
    <property type="evidence" value="ECO:0007669"/>
    <property type="project" value="InterPro"/>
</dbReference>
<dbReference type="GO" id="GO:0008444">
    <property type="term" value="F:CDP-diacylglycerol-glycerol-3-phosphate 3-phosphatidyltransferase activity"/>
    <property type="evidence" value="ECO:0007669"/>
    <property type="project" value="UniProtKB-EC"/>
</dbReference>
<feature type="transmembrane region" description="Helical" evidence="3">
    <location>
        <begin position="39"/>
        <end position="65"/>
    </location>
</feature>
<reference evidence="4" key="1">
    <citation type="journal article" date="2014" name="Genome Biol. Evol.">
        <title>Pangenome evidence for extensive interdomain horizontal transfer affecting lineage core and shell genes in uncultured planktonic thaumarchaeota and euryarchaeota.</title>
        <authorList>
            <person name="Deschamps P."/>
            <person name="Zivanovic Y."/>
            <person name="Moreira D."/>
            <person name="Rodriguez-Valera F."/>
            <person name="Lopez-Garcia P."/>
        </authorList>
    </citation>
    <scope>NUCLEOTIDE SEQUENCE</scope>
</reference>
<evidence type="ECO:0000256" key="3">
    <source>
        <dbReference type="SAM" id="Phobius"/>
    </source>
</evidence>
<keyword evidence="3" id="KW-0472">Membrane</keyword>
<organism evidence="4">
    <name type="scientific">uncultured marine thaumarchaeote KM3_73_F02</name>
    <dbReference type="NCBI Taxonomy" id="1456268"/>
    <lineage>
        <taxon>Archaea</taxon>
        <taxon>Nitrososphaerota</taxon>
        <taxon>environmental samples</taxon>
    </lineage>
</organism>
<feature type="transmembrane region" description="Helical" evidence="3">
    <location>
        <begin position="150"/>
        <end position="178"/>
    </location>
</feature>
<dbReference type="InterPro" id="IPR000462">
    <property type="entry name" value="CDP-OH_P_trans"/>
</dbReference>
<keyword evidence="3" id="KW-0812">Transmembrane</keyword>
<evidence type="ECO:0000256" key="1">
    <source>
        <dbReference type="ARBA" id="ARBA00022679"/>
    </source>
</evidence>
<accession>A0A075HR08</accession>
<dbReference type="Gene3D" id="1.20.120.1760">
    <property type="match status" value="1"/>
</dbReference>
<protein>
    <submittedName>
        <fullName evidence="4">CDP-alcohol phosphatidyltransferase (PgsA, PGS1)</fullName>
        <ecNumber evidence="4">2.7.8.5</ecNumber>
    </submittedName>
</protein>
<keyword evidence="1 2" id="KW-0808">Transferase</keyword>